<sequence>QGTVLQVQLRVEKKIFEHSTSDKDYDGKKLQAKKTKGCSSQTSKDWFIGVNED</sequence>
<comment type="caution">
    <text evidence="1">The sequence shown here is derived from an EMBL/GenBank/DDBJ whole genome shotgun (WGS) entry which is preliminary data.</text>
</comment>
<reference evidence="1 2" key="1">
    <citation type="submission" date="2021-06" db="EMBL/GenBank/DDBJ databases">
        <authorList>
            <person name="Kallberg Y."/>
            <person name="Tangrot J."/>
            <person name="Rosling A."/>
        </authorList>
    </citation>
    <scope>NUCLEOTIDE SEQUENCE [LARGE SCALE GENOMIC DNA]</scope>
    <source>
        <strain evidence="1 2">120-4 pot B 10/14</strain>
    </source>
</reference>
<name>A0ABN7XBJ8_GIGMA</name>
<keyword evidence="2" id="KW-1185">Reference proteome</keyword>
<accession>A0ABN7XBJ8</accession>
<dbReference type="Proteomes" id="UP000789901">
    <property type="component" value="Unassembled WGS sequence"/>
</dbReference>
<evidence type="ECO:0000313" key="2">
    <source>
        <dbReference type="Proteomes" id="UP000789901"/>
    </source>
</evidence>
<gene>
    <name evidence="1" type="ORF">GMARGA_LOCUS41378</name>
</gene>
<dbReference type="EMBL" id="CAJVQB010113325">
    <property type="protein sequence ID" value="CAG8852557.1"/>
    <property type="molecule type" value="Genomic_DNA"/>
</dbReference>
<evidence type="ECO:0000313" key="1">
    <source>
        <dbReference type="EMBL" id="CAG8852557.1"/>
    </source>
</evidence>
<feature type="non-terminal residue" evidence="1">
    <location>
        <position position="1"/>
    </location>
</feature>
<protein>
    <submittedName>
        <fullName evidence="1">42039_t:CDS:1</fullName>
    </submittedName>
</protein>
<proteinExistence type="predicted"/>
<organism evidence="1 2">
    <name type="scientific">Gigaspora margarita</name>
    <dbReference type="NCBI Taxonomy" id="4874"/>
    <lineage>
        <taxon>Eukaryota</taxon>
        <taxon>Fungi</taxon>
        <taxon>Fungi incertae sedis</taxon>
        <taxon>Mucoromycota</taxon>
        <taxon>Glomeromycotina</taxon>
        <taxon>Glomeromycetes</taxon>
        <taxon>Diversisporales</taxon>
        <taxon>Gigasporaceae</taxon>
        <taxon>Gigaspora</taxon>
    </lineage>
</organism>